<protein>
    <recommendedName>
        <fullName evidence="2">UspA domain-containing protein</fullName>
    </recommendedName>
</protein>
<dbReference type="PRINTS" id="PR01438">
    <property type="entry name" value="UNVRSLSTRESS"/>
</dbReference>
<dbReference type="InterPro" id="IPR006016">
    <property type="entry name" value="UspA"/>
</dbReference>
<dbReference type="InterPro" id="IPR014729">
    <property type="entry name" value="Rossmann-like_a/b/a_fold"/>
</dbReference>
<evidence type="ECO:0000256" key="1">
    <source>
        <dbReference type="ARBA" id="ARBA00008791"/>
    </source>
</evidence>
<name>A0A917YUZ7_9ACTN</name>
<dbReference type="SUPFAM" id="SSF52402">
    <property type="entry name" value="Adenine nucleotide alpha hydrolases-like"/>
    <property type="match status" value="1"/>
</dbReference>
<proteinExistence type="inferred from homology"/>
<dbReference type="PANTHER" id="PTHR46268:SF6">
    <property type="entry name" value="UNIVERSAL STRESS PROTEIN UP12"/>
    <property type="match status" value="1"/>
</dbReference>
<dbReference type="Proteomes" id="UP000646523">
    <property type="component" value="Unassembled WGS sequence"/>
</dbReference>
<dbReference type="Gene3D" id="3.40.50.620">
    <property type="entry name" value="HUPs"/>
    <property type="match status" value="1"/>
</dbReference>
<comment type="caution">
    <text evidence="3">The sequence shown here is derived from an EMBL/GenBank/DDBJ whole genome shotgun (WGS) entry which is preliminary data.</text>
</comment>
<dbReference type="EMBL" id="BMNH01000004">
    <property type="protein sequence ID" value="GGO66763.1"/>
    <property type="molecule type" value="Genomic_DNA"/>
</dbReference>
<dbReference type="Pfam" id="PF00582">
    <property type="entry name" value="Usp"/>
    <property type="match status" value="1"/>
</dbReference>
<comment type="similarity">
    <text evidence="1">Belongs to the universal stress protein A family.</text>
</comment>
<dbReference type="RefSeq" id="WP_189123864.1">
    <property type="nucleotide sequence ID" value="NZ_BMNH01000004.1"/>
</dbReference>
<dbReference type="InterPro" id="IPR006015">
    <property type="entry name" value="Universal_stress_UspA"/>
</dbReference>
<reference evidence="3" key="2">
    <citation type="submission" date="2020-09" db="EMBL/GenBank/DDBJ databases">
        <authorList>
            <person name="Sun Q."/>
            <person name="Zhou Y."/>
        </authorList>
    </citation>
    <scope>NUCLEOTIDE SEQUENCE</scope>
    <source>
        <strain evidence="3">CGMCC 4.7368</strain>
    </source>
</reference>
<sequence>MRLRRIVVGTDGTPQSETALVWAADEAVRRQAELVIVHAWGAPAEHHAPYARYTWHRDLAFQRSRASAALDRAVAAVHDARPGLSVRPELVRGRPEVVLAGGAEGAELLVLGSAANQAGDGHLGPVLLACLRRPPCPVVVVPPVPAVVSRLPEVTLVGSA</sequence>
<keyword evidence="4" id="KW-1185">Reference proteome</keyword>
<evidence type="ECO:0000313" key="4">
    <source>
        <dbReference type="Proteomes" id="UP000646523"/>
    </source>
</evidence>
<gene>
    <name evidence="3" type="ORF">GCM10012289_21560</name>
</gene>
<feature type="domain" description="UspA" evidence="2">
    <location>
        <begin position="4"/>
        <end position="142"/>
    </location>
</feature>
<reference evidence="3" key="1">
    <citation type="journal article" date="2014" name="Int. J. Syst. Evol. Microbiol.">
        <title>Complete genome sequence of Corynebacterium casei LMG S-19264T (=DSM 44701T), isolated from a smear-ripened cheese.</title>
        <authorList>
            <consortium name="US DOE Joint Genome Institute (JGI-PGF)"/>
            <person name="Walter F."/>
            <person name="Albersmeier A."/>
            <person name="Kalinowski J."/>
            <person name="Ruckert C."/>
        </authorList>
    </citation>
    <scope>NUCLEOTIDE SEQUENCE</scope>
    <source>
        <strain evidence="3">CGMCC 4.7368</strain>
    </source>
</reference>
<accession>A0A917YUZ7</accession>
<organism evidence="3 4">
    <name type="scientific">Nonomuraea cavernae</name>
    <dbReference type="NCBI Taxonomy" id="2045107"/>
    <lineage>
        <taxon>Bacteria</taxon>
        <taxon>Bacillati</taxon>
        <taxon>Actinomycetota</taxon>
        <taxon>Actinomycetes</taxon>
        <taxon>Streptosporangiales</taxon>
        <taxon>Streptosporangiaceae</taxon>
        <taxon>Nonomuraea</taxon>
    </lineage>
</organism>
<dbReference type="AlphaFoldDB" id="A0A917YUZ7"/>
<evidence type="ECO:0000259" key="2">
    <source>
        <dbReference type="Pfam" id="PF00582"/>
    </source>
</evidence>
<evidence type="ECO:0000313" key="3">
    <source>
        <dbReference type="EMBL" id="GGO66763.1"/>
    </source>
</evidence>
<dbReference type="PANTHER" id="PTHR46268">
    <property type="entry name" value="STRESS RESPONSE PROTEIN NHAX"/>
    <property type="match status" value="1"/>
</dbReference>